<reference evidence="2" key="1">
    <citation type="journal article" date="2020" name="mSystems">
        <title>Genome- and Community-Level Interaction Insights into Carbon Utilization and Element Cycling Functions of Hydrothermarchaeota in Hydrothermal Sediment.</title>
        <authorList>
            <person name="Zhou Z."/>
            <person name="Liu Y."/>
            <person name="Xu W."/>
            <person name="Pan J."/>
            <person name="Luo Z.H."/>
            <person name="Li M."/>
        </authorList>
    </citation>
    <scope>NUCLEOTIDE SEQUENCE [LARGE SCALE GENOMIC DNA]</scope>
    <source>
        <strain evidence="1">SpSt-638</strain>
        <strain evidence="2">SpSt-648</strain>
    </source>
</reference>
<comment type="caution">
    <text evidence="2">The sequence shown here is derived from an EMBL/GenBank/DDBJ whole genome shotgun (WGS) entry which is preliminary data.</text>
</comment>
<sequence length="104" mass="12042">MAKFSDEWLNKLHCVLWVIGETDVWTIHRILYEASIKGYFESDEWVWFGKSPRSAEVDAALALFELTDTIRREENIVKVSKPPSVKCESYDIIAFIKEALSKTT</sequence>
<dbReference type="EMBL" id="DTBE01000009">
    <property type="protein sequence ID" value="HGQ59174.1"/>
    <property type="molecule type" value="Genomic_DNA"/>
</dbReference>
<organism evidence="2">
    <name type="scientific">Staphylothermus marinus</name>
    <dbReference type="NCBI Taxonomy" id="2280"/>
    <lineage>
        <taxon>Archaea</taxon>
        <taxon>Thermoproteota</taxon>
        <taxon>Thermoprotei</taxon>
        <taxon>Desulfurococcales</taxon>
        <taxon>Desulfurococcaceae</taxon>
        <taxon>Staphylothermus</taxon>
    </lineage>
</organism>
<protein>
    <submittedName>
        <fullName evidence="2">Uncharacterized protein</fullName>
    </submittedName>
</protein>
<name>A0A7C4NPC3_STAMA</name>
<proteinExistence type="predicted"/>
<dbReference type="AlphaFoldDB" id="A0A7C4NPC3"/>
<gene>
    <name evidence="1" type="ORF">ENU09_00390</name>
    <name evidence="2" type="ORF">ENU20_00925</name>
</gene>
<accession>A0A7C4NPC3</accession>
<dbReference type="EMBL" id="DTBP01000010">
    <property type="protein sequence ID" value="HGQ73630.1"/>
    <property type="molecule type" value="Genomic_DNA"/>
</dbReference>
<evidence type="ECO:0000313" key="2">
    <source>
        <dbReference type="EMBL" id="HGQ73630.1"/>
    </source>
</evidence>
<evidence type="ECO:0000313" key="1">
    <source>
        <dbReference type="EMBL" id="HGQ59174.1"/>
    </source>
</evidence>